<evidence type="ECO:0000259" key="9">
    <source>
        <dbReference type="PROSITE" id="PS50075"/>
    </source>
</evidence>
<organism evidence="12 13">
    <name type="scientific">Cytospora leucostoma</name>
    <dbReference type="NCBI Taxonomy" id="1230097"/>
    <lineage>
        <taxon>Eukaryota</taxon>
        <taxon>Fungi</taxon>
        <taxon>Dikarya</taxon>
        <taxon>Ascomycota</taxon>
        <taxon>Pezizomycotina</taxon>
        <taxon>Sordariomycetes</taxon>
        <taxon>Sordariomycetidae</taxon>
        <taxon>Diaporthales</taxon>
        <taxon>Cytosporaceae</taxon>
        <taxon>Cytospora</taxon>
    </lineage>
</organism>
<dbReference type="Gene3D" id="1.10.1200.10">
    <property type="entry name" value="ACP-like"/>
    <property type="match status" value="1"/>
</dbReference>
<dbReference type="Pfam" id="PF23297">
    <property type="entry name" value="ACP_SdgA_C"/>
    <property type="match status" value="1"/>
</dbReference>
<dbReference type="PROSITE" id="PS52019">
    <property type="entry name" value="PKS_MFAS_DH"/>
    <property type="match status" value="1"/>
</dbReference>
<dbReference type="Pfam" id="PF00698">
    <property type="entry name" value="Acyl_transf_1"/>
    <property type="match status" value="1"/>
</dbReference>
<feature type="domain" description="Carrier" evidence="9">
    <location>
        <begin position="2536"/>
        <end position="2613"/>
    </location>
</feature>
<dbReference type="Pfam" id="PF13602">
    <property type="entry name" value="ADH_zinc_N_2"/>
    <property type="match status" value="1"/>
</dbReference>
<dbReference type="Pfam" id="PF08242">
    <property type="entry name" value="Methyltransf_12"/>
    <property type="match status" value="1"/>
</dbReference>
<keyword evidence="2" id="KW-0597">Phosphoprotein</keyword>
<dbReference type="Pfam" id="PF16197">
    <property type="entry name" value="KAsynt_C_assoc"/>
    <property type="match status" value="1"/>
</dbReference>
<dbReference type="Gene3D" id="3.10.129.110">
    <property type="entry name" value="Polyketide synthase dehydratase"/>
    <property type="match status" value="1"/>
</dbReference>
<evidence type="ECO:0000256" key="6">
    <source>
        <dbReference type="ARBA" id="ARBA00023268"/>
    </source>
</evidence>
<dbReference type="SMART" id="SM00823">
    <property type="entry name" value="PKS_PP"/>
    <property type="match status" value="1"/>
</dbReference>
<comment type="caution">
    <text evidence="12">The sequence shown here is derived from an EMBL/GenBank/DDBJ whole genome shotgun (WGS) entry which is preliminary data.</text>
</comment>
<dbReference type="InterPro" id="IPR014031">
    <property type="entry name" value="Ketoacyl_synth_C"/>
</dbReference>
<evidence type="ECO:0000256" key="7">
    <source>
        <dbReference type="ARBA" id="ARBA00023315"/>
    </source>
</evidence>
<evidence type="ECO:0000313" key="12">
    <source>
        <dbReference type="EMBL" id="ROW12025.1"/>
    </source>
</evidence>
<dbReference type="InterPro" id="IPR042104">
    <property type="entry name" value="PKS_dehydratase_sf"/>
</dbReference>
<dbReference type="InterPro" id="IPR032821">
    <property type="entry name" value="PKS_assoc"/>
</dbReference>
<dbReference type="Pfam" id="PF14765">
    <property type="entry name" value="PS-DH"/>
    <property type="match status" value="1"/>
</dbReference>
<dbReference type="InterPro" id="IPR036736">
    <property type="entry name" value="ACP-like_sf"/>
</dbReference>
<evidence type="ECO:0000256" key="5">
    <source>
        <dbReference type="ARBA" id="ARBA00023002"/>
    </source>
</evidence>
<evidence type="ECO:0000256" key="2">
    <source>
        <dbReference type="ARBA" id="ARBA00022553"/>
    </source>
</evidence>
<dbReference type="InterPro" id="IPR013968">
    <property type="entry name" value="PKS_KR"/>
</dbReference>
<keyword evidence="3" id="KW-0808">Transferase</keyword>
<evidence type="ECO:0000256" key="8">
    <source>
        <dbReference type="PROSITE-ProRule" id="PRU01363"/>
    </source>
</evidence>
<dbReference type="STRING" id="1230097.A0A423X7U5"/>
<protein>
    <submittedName>
        <fullName evidence="12">Uncharacterized protein</fullName>
    </submittedName>
</protein>
<dbReference type="PROSITE" id="PS00012">
    <property type="entry name" value="PHOSPHOPANTETHEINE"/>
    <property type="match status" value="1"/>
</dbReference>
<dbReference type="InterPro" id="IPR009081">
    <property type="entry name" value="PP-bd_ACP"/>
</dbReference>
<keyword evidence="1" id="KW-0596">Phosphopantetheine</keyword>
<dbReference type="SUPFAM" id="SSF51735">
    <property type="entry name" value="NAD(P)-binding Rossmann-fold domains"/>
    <property type="match status" value="2"/>
</dbReference>
<dbReference type="SMART" id="SM00822">
    <property type="entry name" value="PKS_KR"/>
    <property type="match status" value="1"/>
</dbReference>
<dbReference type="Pfam" id="PF00109">
    <property type="entry name" value="ketoacyl-synt"/>
    <property type="match status" value="2"/>
</dbReference>
<dbReference type="InterPro" id="IPR049552">
    <property type="entry name" value="PKS_DH_N"/>
</dbReference>
<dbReference type="InterPro" id="IPR006162">
    <property type="entry name" value="Ppantetheine_attach_site"/>
</dbReference>
<dbReference type="Gene3D" id="3.40.366.10">
    <property type="entry name" value="Malonyl-Coenzyme A Acyl Carrier Protein, domain 2"/>
    <property type="match status" value="1"/>
</dbReference>
<gene>
    <name evidence="12" type="ORF">VPNG_05286</name>
</gene>
<proteinExistence type="predicted"/>
<dbReference type="InterPro" id="IPR013217">
    <property type="entry name" value="Methyltransf_12"/>
</dbReference>
<dbReference type="SUPFAM" id="SSF53335">
    <property type="entry name" value="S-adenosyl-L-methionine-dependent methyltransferases"/>
    <property type="match status" value="1"/>
</dbReference>
<feature type="active site" description="Proton donor; for dehydratase activity" evidence="8">
    <location>
        <position position="1213"/>
    </location>
</feature>
<name>A0A423X7U5_9PEZI</name>
<dbReference type="PANTHER" id="PTHR43775:SF29">
    <property type="entry name" value="ASPERFURANONE POLYKETIDE SYNTHASE AFOG-RELATED"/>
    <property type="match status" value="1"/>
</dbReference>
<keyword evidence="4" id="KW-0521">NADP</keyword>
<dbReference type="Gene3D" id="3.40.47.10">
    <property type="match status" value="1"/>
</dbReference>
<dbReference type="InterPro" id="IPR014030">
    <property type="entry name" value="Ketoacyl_synth_N"/>
</dbReference>
<feature type="active site" description="Proton acceptor; for dehydratase activity" evidence="8">
    <location>
        <position position="1028"/>
    </location>
</feature>
<dbReference type="InterPro" id="IPR057326">
    <property type="entry name" value="KR_dom"/>
</dbReference>
<evidence type="ECO:0000259" key="10">
    <source>
        <dbReference type="PROSITE" id="PS52004"/>
    </source>
</evidence>
<dbReference type="InterPro" id="IPR020841">
    <property type="entry name" value="PKS_Beta-ketoAc_synthase_dom"/>
</dbReference>
<dbReference type="InterPro" id="IPR020806">
    <property type="entry name" value="PKS_PP-bd"/>
</dbReference>
<dbReference type="Pfam" id="PF02801">
    <property type="entry name" value="Ketoacyl-synt_C"/>
    <property type="match status" value="1"/>
</dbReference>
<dbReference type="InterPro" id="IPR029063">
    <property type="entry name" value="SAM-dependent_MTases_sf"/>
</dbReference>
<dbReference type="InterPro" id="IPR001227">
    <property type="entry name" value="Ac_transferase_dom_sf"/>
</dbReference>
<dbReference type="InterPro" id="IPR016035">
    <property type="entry name" value="Acyl_Trfase/lysoPLipase"/>
</dbReference>
<keyword evidence="5" id="KW-0560">Oxidoreductase</keyword>
<dbReference type="CDD" id="cd05195">
    <property type="entry name" value="enoyl_red"/>
    <property type="match status" value="1"/>
</dbReference>
<dbReference type="PROSITE" id="PS52004">
    <property type="entry name" value="KS3_2"/>
    <property type="match status" value="1"/>
</dbReference>
<dbReference type="PROSITE" id="PS50075">
    <property type="entry name" value="CARRIER"/>
    <property type="match status" value="1"/>
</dbReference>
<dbReference type="SUPFAM" id="SSF47336">
    <property type="entry name" value="ACP-like"/>
    <property type="match status" value="1"/>
</dbReference>
<dbReference type="InterPro" id="IPR011032">
    <property type="entry name" value="GroES-like_sf"/>
</dbReference>
<evidence type="ECO:0000256" key="3">
    <source>
        <dbReference type="ARBA" id="ARBA00022679"/>
    </source>
</evidence>
<dbReference type="CDD" id="cd02440">
    <property type="entry name" value="AdoMet_MTases"/>
    <property type="match status" value="1"/>
</dbReference>
<dbReference type="InterPro" id="IPR020843">
    <property type="entry name" value="ER"/>
</dbReference>
<reference evidence="12 13" key="1">
    <citation type="submission" date="2015-09" db="EMBL/GenBank/DDBJ databases">
        <title>Host preference determinants of Valsa canker pathogens revealed by comparative genomics.</title>
        <authorList>
            <person name="Yin Z."/>
            <person name="Huang L."/>
        </authorList>
    </citation>
    <scope>NUCLEOTIDE SEQUENCE [LARGE SCALE GENOMIC DNA]</scope>
    <source>
        <strain evidence="12 13">SXYLt</strain>
    </source>
</reference>
<dbReference type="SUPFAM" id="SSF52151">
    <property type="entry name" value="FabD/lysophospholipase-like"/>
    <property type="match status" value="1"/>
</dbReference>
<dbReference type="InterPro" id="IPR016039">
    <property type="entry name" value="Thiolase-like"/>
</dbReference>
<dbReference type="Gene3D" id="3.30.70.3290">
    <property type="match status" value="1"/>
</dbReference>
<dbReference type="SMART" id="SM00826">
    <property type="entry name" value="PKS_DH"/>
    <property type="match status" value="1"/>
</dbReference>
<dbReference type="Gene3D" id="3.40.50.720">
    <property type="entry name" value="NAD(P)-binding Rossmann-like Domain"/>
    <property type="match status" value="1"/>
</dbReference>
<dbReference type="GO" id="GO:0004312">
    <property type="term" value="F:fatty acid synthase activity"/>
    <property type="evidence" value="ECO:0007669"/>
    <property type="project" value="TreeGrafter"/>
</dbReference>
<dbReference type="InterPro" id="IPR049551">
    <property type="entry name" value="PKS_DH_C"/>
</dbReference>
<dbReference type="Pfam" id="PF21089">
    <property type="entry name" value="PKS_DH_N"/>
    <property type="match status" value="1"/>
</dbReference>
<dbReference type="InterPro" id="IPR036291">
    <property type="entry name" value="NAD(P)-bd_dom_sf"/>
</dbReference>
<dbReference type="CDD" id="cd00833">
    <property type="entry name" value="PKS"/>
    <property type="match status" value="1"/>
</dbReference>
<dbReference type="Gene3D" id="3.90.180.10">
    <property type="entry name" value="Medium-chain alcohol dehydrogenases, catalytic domain"/>
    <property type="match status" value="1"/>
</dbReference>
<keyword evidence="7" id="KW-0012">Acyltransferase</keyword>
<feature type="region of interest" description="C-terminal hotdog fold" evidence="8">
    <location>
        <begin position="1148"/>
        <end position="1302"/>
    </location>
</feature>
<dbReference type="InterPro" id="IPR050091">
    <property type="entry name" value="PKS_NRPS_Biosynth_Enz"/>
</dbReference>
<dbReference type="InterPro" id="IPR016036">
    <property type="entry name" value="Malonyl_transacylase_ACP-bd"/>
</dbReference>
<evidence type="ECO:0000259" key="11">
    <source>
        <dbReference type="PROSITE" id="PS52019"/>
    </source>
</evidence>
<dbReference type="Pfam" id="PF08659">
    <property type="entry name" value="KR"/>
    <property type="match status" value="1"/>
</dbReference>
<dbReference type="PANTHER" id="PTHR43775">
    <property type="entry name" value="FATTY ACID SYNTHASE"/>
    <property type="match status" value="1"/>
</dbReference>
<dbReference type="EMBL" id="LKEB01000024">
    <property type="protein sequence ID" value="ROW12025.1"/>
    <property type="molecule type" value="Genomic_DNA"/>
</dbReference>
<dbReference type="InParanoid" id="A0A423X7U5"/>
<evidence type="ECO:0000313" key="13">
    <source>
        <dbReference type="Proteomes" id="UP000285146"/>
    </source>
</evidence>
<dbReference type="GO" id="GO:0006633">
    <property type="term" value="P:fatty acid biosynthetic process"/>
    <property type="evidence" value="ECO:0007669"/>
    <property type="project" value="TreeGrafter"/>
</dbReference>
<feature type="region of interest" description="N-terminal hotdog fold" evidence="8">
    <location>
        <begin position="996"/>
        <end position="1130"/>
    </location>
</feature>
<dbReference type="SMART" id="SM00827">
    <property type="entry name" value="PKS_AT"/>
    <property type="match status" value="1"/>
</dbReference>
<dbReference type="OrthoDB" id="329835at2759"/>
<dbReference type="SUPFAM" id="SSF53901">
    <property type="entry name" value="Thiolase-like"/>
    <property type="match status" value="1"/>
</dbReference>
<dbReference type="SUPFAM" id="SSF50129">
    <property type="entry name" value="GroES-like"/>
    <property type="match status" value="1"/>
</dbReference>
<dbReference type="InterPro" id="IPR014043">
    <property type="entry name" value="Acyl_transferase_dom"/>
</dbReference>
<dbReference type="InterPro" id="IPR056501">
    <property type="entry name" value="NAD-bd_HRPKS_sdrA"/>
</dbReference>
<keyword evidence="13" id="KW-1185">Reference proteome</keyword>
<dbReference type="Gene3D" id="3.40.50.150">
    <property type="entry name" value="Vaccinia Virus protein VP39"/>
    <property type="match status" value="1"/>
</dbReference>
<dbReference type="InterPro" id="IPR049900">
    <property type="entry name" value="PKS_mFAS_DH"/>
</dbReference>
<dbReference type="SMART" id="SM00825">
    <property type="entry name" value="PKS_KS"/>
    <property type="match status" value="1"/>
</dbReference>
<feature type="domain" description="Ketosynthase family 3 (KS3)" evidence="10">
    <location>
        <begin position="12"/>
        <end position="465"/>
    </location>
</feature>
<feature type="domain" description="PKS/mFAS DH" evidence="11">
    <location>
        <begin position="996"/>
        <end position="1302"/>
    </location>
</feature>
<dbReference type="GO" id="GO:0030639">
    <property type="term" value="P:polyketide biosynthetic process"/>
    <property type="evidence" value="ECO:0007669"/>
    <property type="project" value="UniProtKB-ARBA"/>
</dbReference>
<dbReference type="InterPro" id="IPR020807">
    <property type="entry name" value="PKS_DH"/>
</dbReference>
<evidence type="ECO:0000256" key="1">
    <source>
        <dbReference type="ARBA" id="ARBA00022450"/>
    </source>
</evidence>
<dbReference type="SMART" id="SM00829">
    <property type="entry name" value="PKS_ER"/>
    <property type="match status" value="1"/>
</dbReference>
<sequence>MGSVTDCDAWAREPIAIIGMSCKLPGDASSPERLWEMLAGGKSAWSKIRSSRFNQTGAYHPNKDKLNSVSFQLENHRSLLIPWILSRLILPELQMHVRGAHFMKEDPAFFDAAFFNYSAETASTLDPQIRLQLESVYEALENAGQPLSLVAGSKTSVFAGFFFTDYKDALLRDEDNLPRLFHAGTGLAMASNRVSHFFDLRGASFTLDTGCSSTLVALHQGIQSLRSGEANMSVIGGASAMLNPDCFKTLSSIGFLSPDGKSYAFDSRANGYGRGEGVATVIIKRLKDAIAAGDPVRAVIRESLLNQDGKTETITTPSQAAQEDLIRETYRKADIDPLGTQYFEAHGTGTPTGDPIEARAIAAVFRPGRPIGQPLRIGSVKTNIGHMEAVSGLGSIIKTVLALEKGFIPPSIHYEEPNPKLALEEWRLKVATELEPWPAAPGAIRRASVNSFGYGGTNAHVIIEQGETSPPTLNGMHETVNGQENVQILAKAQISKTDADGYEIPSYKTKVLVLSAKDKHTCDKMVANLTAYLQQKSFAHPDDADRFLQSLLYTLGQRRTTFPWVAAGVIPFTNGLEKVVQDLGSPNFIPSRSTRRPRIGMVFTGQGAQWYAMGRELIPCYPRFKASIKEADEYLRELGADWSLMEELNRTSATSRVNQTALSVPICVALQVSLVRLLREFNITPSGVTSHSSGEIAAAYTVGAICYREAMAIAYHRARLASDHLKPGTISGGMVAVGQGSCEVQKYLDSERLKGKGEALVACINSPQSVTVAGDLTAVIEVEQMAEADGVFARRIKVDAAYHSHHMEPIADPYRVALEDTMDMERPEDSLDTVSFSSAVTGDRIMDTEEIADPEHWVASLVQPVQFVNAFMDMVLGDRDPSGSSIDVLVEVGPHTALGSPIREILAQAVFKGIQMPYFGCLVRNTNARDSLQNLAASLLRAGHPVNMEAVNFPFGKWHHLRVLTDLPPYPWSHQNRHWLEPRRNLAIRQRMEAPHDLLGSLVPGVSSESPSWRNTLRTGDLPWMRHHVVQSNIIYPGAGYVCLAIEAIKQITRNAREIVRYHLRDIEIMAALVVLDNSEGIEINTALRPASHESLGLRGWKEFEIHSVTPDNRWTQHAKGYISVEVEGENKALLQKAKQDMAIKGYARRIDPADLFTNLRSVGIYHGAMFRNIKKIVQSGKEPRAETTVTVADTTVPGDLPRDPVLHPTTLDSFIVSIYAALARAGGAEDTARIPRSFRNISVSAKISHEPGHNFKVYPSVQRLDPHILQCNVVVFDEDHHSPVVEMQEISLQSLGASALREDSKPWDKEVCSKVEWAPDVSLLSPATLVLIKEKLCLPASPRDFQIVMELRPVCVYFCQEAIATLTAADVAHLDSHHVKFHTWMQKLVDSAQSGLLGPGSEKWLMHDAVERRCRIAAVSKASVEGEMICHLGPHLAAVLRHEKAPLELMMERDQLLYRYYKGMFRLGRSMVQLRELLRLLVHKNPRARILEIGAGTGGATRHALSVLGTAETGGPLAGSYHFTDISSGFFEAARREFSDWADYLVFDKLDAEMDPEAQGFDLGSYDIVIACECLHATKNMVKTMSNVRSLMRPGGTLLVVETTQDQVDVQFAFGLLPGWWLSEEPQRTSSPSLSIPFFDDVLNRSGFTGVDIDVRDCESDDMHSLSVIMSTAAPSKLPELALEDIVIVTTTTESTLPKTWLESLREALSSPGLDVFTPAVLPLGSPAAALMGKICVFVGEAEQPILHYLSAETLDSIKSLVSASMALIWVTRGGTVECEDPKAGLASGFLRALRDEYIGKKIVSLDLDLKEPMCSGAGASAISQVLRSSFSYSNTLTAEIPSEFEYAQRDGVILIPRLYKDVARNKAIWPHPVECSTAEPIPKEPFLQEACPLALQVGRSGLLDSLAFSKDQRLGDISPTDVEIEPRAYGVNFRGGMTATDKLDDAFMGLECSGIITCLGSEAAARGLSVGDRVFCLLHETYRSRARVDWKLVIRMPSWLGFEDAASLPVMYATAYMGLVDVARLQRGQLVLIHEAAGGMGQAAIVLSQKLGAEIHVTVRSKAEGELLMARYGVRANRIFSSRDASFAAGILASTNGYGVDVVLNSLAGPLLQESFNIVAPFGYFVDLGTRRDLEGNSTLEMRSFSRHVHFVALDIVDYARHRATDTQRILLQVARLVDEMVAVPVHPIITQPLSDISKVLRQLQTEEHVGKVVLSVSPDEQVPVLCQEPRAELSPNASYLLVGGVGGVGSSVAHWMVSHGARNVILLSRSAGTSSKSRNLVEELEAGCRVKAISCDVSNAEDLAAALQSCIRDGLPPVRGIIQGAMVLEDSILEHMSISSWRTAIQPKVAGTWNLHNMFDKADELDFFIMLSSISGVVGMASQSNYGAAGGFQDAIARWRVSRGLPGVSIDLDAIKSVGYVSERANVAERMKRAGHVLLEEDCMLVVLESAVLAPRDPQLIVGINHGPGSHWDLGSQARIGRDARFLALRYNEGPGRLEQRKPDHIQSKPDHIQSNDTKSLARSLLQASSRDDAIQLVQSAIADKLCDMFMIPRGEIDLQRPPSSYGIDSLIAIELRNMFILQAATEISIFQILQSTSLLALASEVVSRSTAISFNN</sequence>
<dbReference type="Proteomes" id="UP000285146">
    <property type="component" value="Unassembled WGS sequence"/>
</dbReference>
<accession>A0A423X7U5</accession>
<dbReference type="SUPFAM" id="SSF55048">
    <property type="entry name" value="Probable ACP-binding domain of malonyl-CoA ACP transacylase"/>
    <property type="match status" value="1"/>
</dbReference>
<dbReference type="GO" id="GO:0031177">
    <property type="term" value="F:phosphopantetheine binding"/>
    <property type="evidence" value="ECO:0007669"/>
    <property type="project" value="InterPro"/>
</dbReference>
<keyword evidence="6" id="KW-0511">Multifunctional enzyme</keyword>
<dbReference type="Pfam" id="PF23114">
    <property type="entry name" value="NAD-bd_HRPKS_sdrA"/>
    <property type="match status" value="1"/>
</dbReference>
<evidence type="ECO:0000256" key="4">
    <source>
        <dbReference type="ARBA" id="ARBA00022857"/>
    </source>
</evidence>
<dbReference type="GO" id="GO:0016491">
    <property type="term" value="F:oxidoreductase activity"/>
    <property type="evidence" value="ECO:0007669"/>
    <property type="project" value="UniProtKB-KW"/>
</dbReference>